<feature type="signal peptide" evidence="2">
    <location>
        <begin position="1"/>
        <end position="24"/>
    </location>
</feature>
<protein>
    <submittedName>
        <fullName evidence="3">Uncharacterized protein</fullName>
    </submittedName>
</protein>
<evidence type="ECO:0000256" key="2">
    <source>
        <dbReference type="SAM" id="SignalP"/>
    </source>
</evidence>
<keyword evidence="1" id="KW-1133">Transmembrane helix</keyword>
<keyword evidence="1" id="KW-0812">Transmembrane</keyword>
<evidence type="ECO:0000313" key="3">
    <source>
        <dbReference type="EMBL" id="JAI43847.1"/>
    </source>
</evidence>
<dbReference type="AlphaFoldDB" id="A0A0K8VYB0"/>
<gene>
    <name evidence="3" type="ORF">c0_g1_i3</name>
</gene>
<dbReference type="PANTHER" id="PTHR21879">
    <property type="entry name" value="FI03362P-RELATED-RELATED"/>
    <property type="match status" value="1"/>
</dbReference>
<feature type="transmembrane region" description="Helical" evidence="1">
    <location>
        <begin position="195"/>
        <end position="215"/>
    </location>
</feature>
<keyword evidence="1" id="KW-0472">Membrane</keyword>
<dbReference type="PANTHER" id="PTHR21879:SF8">
    <property type="entry name" value="OSIRIS 23"/>
    <property type="match status" value="1"/>
</dbReference>
<proteinExistence type="predicted"/>
<accession>A0A0K8VYB0</accession>
<dbReference type="OrthoDB" id="7683472at2759"/>
<feature type="chain" id="PRO_5005522637" evidence="2">
    <location>
        <begin position="25"/>
        <end position="305"/>
    </location>
</feature>
<reference evidence="3" key="1">
    <citation type="submission" date="2015-06" db="EMBL/GenBank/DDBJ databases">
        <authorList>
            <person name="Hoefler B.C."/>
            <person name="Straight P.D."/>
        </authorList>
    </citation>
    <scope>NUCLEOTIDE SEQUENCE</scope>
</reference>
<dbReference type="EMBL" id="GDHF01008467">
    <property type="protein sequence ID" value="JAI43847.1"/>
    <property type="molecule type" value="Transcribed_RNA"/>
</dbReference>
<dbReference type="InterPro" id="IPR012464">
    <property type="entry name" value="DUF1676"/>
</dbReference>
<evidence type="ECO:0000256" key="1">
    <source>
        <dbReference type="SAM" id="Phobius"/>
    </source>
</evidence>
<dbReference type="Pfam" id="PF07898">
    <property type="entry name" value="DUF1676"/>
    <property type="match status" value="1"/>
</dbReference>
<organism evidence="3">
    <name type="scientific">Bactrocera latifrons</name>
    <name type="common">Malaysian fruit fly</name>
    <name type="synonym">Chaetodacus latifrons</name>
    <dbReference type="NCBI Taxonomy" id="174628"/>
    <lineage>
        <taxon>Eukaryota</taxon>
        <taxon>Metazoa</taxon>
        <taxon>Ecdysozoa</taxon>
        <taxon>Arthropoda</taxon>
        <taxon>Hexapoda</taxon>
        <taxon>Insecta</taxon>
        <taxon>Pterygota</taxon>
        <taxon>Neoptera</taxon>
        <taxon>Endopterygota</taxon>
        <taxon>Diptera</taxon>
        <taxon>Brachycera</taxon>
        <taxon>Muscomorpha</taxon>
        <taxon>Tephritoidea</taxon>
        <taxon>Tephritidae</taxon>
        <taxon>Bactrocera</taxon>
        <taxon>Bactrocera</taxon>
    </lineage>
</organism>
<name>A0A0K8VYB0_BACLA</name>
<dbReference type="GO" id="GO:0016020">
    <property type="term" value="C:membrane"/>
    <property type="evidence" value="ECO:0007669"/>
    <property type="project" value="TreeGrafter"/>
</dbReference>
<sequence>MSFKSNVLCCALPLWVICFTSVKGGSFQLNLHKNHKFSSEIDGSNEVIHNERIMWVQEMKHLRQHIKDCVQQTNDSIWNCFKTSSVRVFDSMLSSNVIALWPGIRLVRALTMPTNITNETEPRSISVYYERKDLQHLTWFDQLAMRLAQTLSTHFLQVNLRELTDAYMRALEKDANNKKLLADELGTARHRRQRYNMMITMMFGVTALGAVLVPMGFQMLSIVSGKALLLAKMALLLASINGLKKLSHPSNSLPQVANSGIHYGLYHVPGEHYGYYDRGDAPHHPRQVASFAIAQPVTEELGLKK</sequence>
<keyword evidence="2" id="KW-0732">Signal</keyword>